<evidence type="ECO:0000313" key="7">
    <source>
        <dbReference type="EMBL" id="KAK1276929.1"/>
    </source>
</evidence>
<feature type="region of interest" description="Disordered" evidence="5">
    <location>
        <begin position="301"/>
        <end position="324"/>
    </location>
</feature>
<comment type="caution">
    <text evidence="7">The sequence shown here is derived from an EMBL/GenBank/DDBJ whole genome shotgun (WGS) entry which is preliminary data.</text>
</comment>
<evidence type="ECO:0000256" key="6">
    <source>
        <dbReference type="SAM" id="Phobius"/>
    </source>
</evidence>
<reference evidence="7" key="1">
    <citation type="journal article" date="2023" name="Nat. Commun.">
        <title>Diploid and tetraploid genomes of Acorus and the evolution of monocots.</title>
        <authorList>
            <person name="Ma L."/>
            <person name="Liu K.W."/>
            <person name="Li Z."/>
            <person name="Hsiao Y.Y."/>
            <person name="Qi Y."/>
            <person name="Fu T."/>
            <person name="Tang G.D."/>
            <person name="Zhang D."/>
            <person name="Sun W.H."/>
            <person name="Liu D.K."/>
            <person name="Li Y."/>
            <person name="Chen G.Z."/>
            <person name="Liu X.D."/>
            <person name="Liao X.Y."/>
            <person name="Jiang Y.T."/>
            <person name="Yu X."/>
            <person name="Hao Y."/>
            <person name="Huang J."/>
            <person name="Zhao X.W."/>
            <person name="Ke S."/>
            <person name="Chen Y.Y."/>
            <person name="Wu W.L."/>
            <person name="Hsu J.L."/>
            <person name="Lin Y.F."/>
            <person name="Huang M.D."/>
            <person name="Li C.Y."/>
            <person name="Huang L."/>
            <person name="Wang Z.W."/>
            <person name="Zhao X."/>
            <person name="Zhong W.Y."/>
            <person name="Peng D.H."/>
            <person name="Ahmad S."/>
            <person name="Lan S."/>
            <person name="Zhang J.S."/>
            <person name="Tsai W.C."/>
            <person name="Van de Peer Y."/>
            <person name="Liu Z.J."/>
        </authorList>
    </citation>
    <scope>NUCLEOTIDE SEQUENCE</scope>
    <source>
        <strain evidence="7">SCP</strain>
    </source>
</reference>
<evidence type="ECO:0000256" key="5">
    <source>
        <dbReference type="SAM" id="MobiDB-lite"/>
    </source>
</evidence>
<dbReference type="Proteomes" id="UP001179952">
    <property type="component" value="Unassembled WGS sequence"/>
</dbReference>
<proteinExistence type="predicted"/>
<dbReference type="Pfam" id="PF21729">
    <property type="entry name" value="IRX15_IRX15L_GXM"/>
    <property type="match status" value="1"/>
</dbReference>
<keyword evidence="4 6" id="KW-0472">Membrane</keyword>
<dbReference type="AlphaFoldDB" id="A0AAV9BJV2"/>
<keyword evidence="3 6" id="KW-1133">Transmembrane helix</keyword>
<dbReference type="PANTHER" id="PTHR31444">
    <property type="entry name" value="OS11G0490100 PROTEIN"/>
    <property type="match status" value="1"/>
</dbReference>
<evidence type="ECO:0000256" key="1">
    <source>
        <dbReference type="ARBA" id="ARBA00004194"/>
    </source>
</evidence>
<feature type="transmembrane region" description="Helical" evidence="6">
    <location>
        <begin position="37"/>
        <end position="58"/>
    </location>
</feature>
<reference evidence="7" key="2">
    <citation type="submission" date="2023-06" db="EMBL/GenBank/DDBJ databases">
        <authorList>
            <person name="Ma L."/>
            <person name="Liu K.-W."/>
            <person name="Li Z."/>
            <person name="Hsiao Y.-Y."/>
            <person name="Qi Y."/>
            <person name="Fu T."/>
            <person name="Tang G."/>
            <person name="Zhang D."/>
            <person name="Sun W.-H."/>
            <person name="Liu D.-K."/>
            <person name="Li Y."/>
            <person name="Chen G.-Z."/>
            <person name="Liu X.-D."/>
            <person name="Liao X.-Y."/>
            <person name="Jiang Y.-T."/>
            <person name="Yu X."/>
            <person name="Hao Y."/>
            <person name="Huang J."/>
            <person name="Zhao X.-W."/>
            <person name="Ke S."/>
            <person name="Chen Y.-Y."/>
            <person name="Wu W.-L."/>
            <person name="Hsu J.-L."/>
            <person name="Lin Y.-F."/>
            <person name="Huang M.-D."/>
            <person name="Li C.-Y."/>
            <person name="Huang L."/>
            <person name="Wang Z.-W."/>
            <person name="Zhao X."/>
            <person name="Zhong W.-Y."/>
            <person name="Peng D.-H."/>
            <person name="Ahmad S."/>
            <person name="Lan S."/>
            <person name="Zhang J.-S."/>
            <person name="Tsai W.-C."/>
            <person name="Van De Peer Y."/>
            <person name="Liu Z.-J."/>
        </authorList>
    </citation>
    <scope>NUCLEOTIDE SEQUENCE</scope>
    <source>
        <strain evidence="7">SCP</strain>
        <tissue evidence="7">Leaves</tissue>
    </source>
</reference>
<evidence type="ECO:0000313" key="8">
    <source>
        <dbReference type="Proteomes" id="UP001179952"/>
    </source>
</evidence>
<evidence type="ECO:0000256" key="2">
    <source>
        <dbReference type="ARBA" id="ARBA00022692"/>
    </source>
</evidence>
<dbReference type="InterPro" id="IPR006514">
    <property type="entry name" value="IRX15/GXM/AGM"/>
</dbReference>
<keyword evidence="8" id="KW-1185">Reference proteome</keyword>
<gene>
    <name evidence="7" type="ORF">QJS04_geneDACA001587</name>
</gene>
<dbReference type="GO" id="GO:0045492">
    <property type="term" value="P:xylan biosynthetic process"/>
    <property type="evidence" value="ECO:0007669"/>
    <property type="project" value="InterPro"/>
</dbReference>
<comment type="subcellular location">
    <subcellularLocation>
        <location evidence="1">Golgi apparatus membrane</location>
        <topology evidence="1">Single-pass membrane protein</topology>
    </subcellularLocation>
</comment>
<dbReference type="EMBL" id="JAUJYN010000003">
    <property type="protein sequence ID" value="KAK1276929.1"/>
    <property type="molecule type" value="Genomic_DNA"/>
</dbReference>
<dbReference type="GO" id="GO:0000139">
    <property type="term" value="C:Golgi membrane"/>
    <property type="evidence" value="ECO:0007669"/>
    <property type="project" value="UniProtKB-SubCell"/>
</dbReference>
<sequence>MKTNTTTTTTTNNTTPTNTKLILFHHSIPTKQNPGGLFLLAFLSLSALAFLLTLYSSLSHPTHTIPTTHSPIPTTTQTSSLPRETSDALLYYYSFSNQTNRMSDPDARAVARAITSCSPCSVLVFGLGHETPLWRALNPRGRTVFIDESDYFVSRYEGRHANLEAYEVQYATTVSEFKELVHTAKAQAGSECRPVQNLLFSDCRLGINDMPNQLYEVDWDVILVDGPRGYYPSAPGRMSAIFTAGVLARSKRGGSERTHVFVHDFEREVERVCGEEFLCKENLVESTRTLAHYVVERVGDRSGSSEFCPGKTVGHQVQQQRRRR</sequence>
<accession>A0AAV9BJV2</accession>
<name>A0AAV9BJV2_ACOGR</name>
<protein>
    <submittedName>
        <fullName evidence="7">Protein IRREGULAR XYLEM 15</fullName>
    </submittedName>
</protein>
<keyword evidence="2 6" id="KW-0812">Transmembrane</keyword>
<evidence type="ECO:0000256" key="3">
    <source>
        <dbReference type="ARBA" id="ARBA00022989"/>
    </source>
</evidence>
<dbReference type="NCBIfam" id="TIGR01627">
    <property type="entry name" value="A_thal_3515"/>
    <property type="match status" value="1"/>
</dbReference>
<evidence type="ECO:0000256" key="4">
    <source>
        <dbReference type="ARBA" id="ARBA00023136"/>
    </source>
</evidence>
<organism evidence="7 8">
    <name type="scientific">Acorus gramineus</name>
    <name type="common">Dwarf sweet flag</name>
    <dbReference type="NCBI Taxonomy" id="55184"/>
    <lineage>
        <taxon>Eukaryota</taxon>
        <taxon>Viridiplantae</taxon>
        <taxon>Streptophyta</taxon>
        <taxon>Embryophyta</taxon>
        <taxon>Tracheophyta</taxon>
        <taxon>Spermatophyta</taxon>
        <taxon>Magnoliopsida</taxon>
        <taxon>Liliopsida</taxon>
        <taxon>Acoraceae</taxon>
        <taxon>Acorus</taxon>
    </lineage>
</organism>